<dbReference type="eggNOG" id="ENOG502S8FT">
    <property type="taxonomic scope" value="Eukaryota"/>
</dbReference>
<dbReference type="OrthoDB" id="329272at2759"/>
<dbReference type="HOGENOM" id="CLU_056607_0_0_1"/>
<dbReference type="Proteomes" id="UP000001745">
    <property type="component" value="Unassembled WGS sequence"/>
</dbReference>
<accession>B8M3J6</accession>
<reference evidence="3" key="1">
    <citation type="journal article" date="2015" name="Genome Announc.">
        <title>Genome sequence of the AIDS-associated pathogen Penicillium marneffei (ATCC18224) and its near taxonomic relative Talaromyces stipitatus (ATCC10500).</title>
        <authorList>
            <person name="Nierman W.C."/>
            <person name="Fedorova-Abrams N.D."/>
            <person name="Andrianopoulos A."/>
        </authorList>
    </citation>
    <scope>NUCLEOTIDE SEQUENCE [LARGE SCALE GENOMIC DNA]</scope>
    <source>
        <strain evidence="3">ATCC 10500 / CBS 375.48 / QM 6759 / NRRL 1006</strain>
    </source>
</reference>
<dbReference type="GeneID" id="8105928"/>
<keyword evidence="3" id="KW-1185">Reference proteome</keyword>
<dbReference type="PhylomeDB" id="B8M3J6"/>
<dbReference type="Gene3D" id="3.40.630.30">
    <property type="match status" value="1"/>
</dbReference>
<dbReference type="OMA" id="RSCHWVV"/>
<evidence type="ECO:0000313" key="2">
    <source>
        <dbReference type="EMBL" id="EED22368.1"/>
    </source>
</evidence>
<dbReference type="EMBL" id="EQ962653">
    <property type="protein sequence ID" value="EED22368.1"/>
    <property type="molecule type" value="Genomic_DNA"/>
</dbReference>
<dbReference type="InParanoid" id="B8M3J6"/>
<dbReference type="InterPro" id="IPR000182">
    <property type="entry name" value="GNAT_dom"/>
</dbReference>
<feature type="domain" description="N-acetyltransferase" evidence="1">
    <location>
        <begin position="36"/>
        <end position="246"/>
    </location>
</feature>
<dbReference type="PROSITE" id="PS51186">
    <property type="entry name" value="GNAT"/>
    <property type="match status" value="1"/>
</dbReference>
<dbReference type="GO" id="GO:0006048">
    <property type="term" value="P:UDP-N-acetylglucosamine biosynthetic process"/>
    <property type="evidence" value="ECO:0007669"/>
    <property type="project" value="UniProtKB-UniPathway"/>
</dbReference>
<evidence type="ECO:0000313" key="3">
    <source>
        <dbReference type="Proteomes" id="UP000001745"/>
    </source>
</evidence>
<protein>
    <submittedName>
        <fullName evidence="2">GNAT family acetyltransferase, putative</fullName>
    </submittedName>
</protein>
<dbReference type="InterPro" id="IPR016181">
    <property type="entry name" value="Acyl_CoA_acyltransferase"/>
</dbReference>
<dbReference type="CDD" id="cd04301">
    <property type="entry name" value="NAT_SF"/>
    <property type="match status" value="1"/>
</dbReference>
<dbReference type="GO" id="GO:0016747">
    <property type="term" value="F:acyltransferase activity, transferring groups other than amino-acyl groups"/>
    <property type="evidence" value="ECO:0007669"/>
    <property type="project" value="InterPro"/>
</dbReference>
<gene>
    <name evidence="2" type="ORF">TSTA_096170</name>
</gene>
<dbReference type="UniPathway" id="UPA00113">
    <property type="reaction ID" value="UER00529"/>
</dbReference>
<name>B8M3J6_TALSN</name>
<dbReference type="VEuPathDB" id="FungiDB:TSTA_096170"/>
<sequence>MTTTDQPYKFTTSFYPPQILTTATTNGDKNVLNTSNTQQPLTNQIYNDALFIRNEVFVKEQGCSAEGEVDDDDGRSWGWVVYALPQAYQDQDQDLEKDEDGGLRKGTPVGVIRLVPPPHMSHSHLLHPTSSTEKVGYDYTHEPYIKITRVAILPSFRGKGISHLLMRTVESWAQSNRDRIGEMYSLIAREDGKSERETKKWNGLIGLHAQVQVEGMYARFGYETDSTMGRWDEEGIEHVELGEDREDREH</sequence>
<dbReference type="RefSeq" id="XP_002479331.1">
    <property type="nucleotide sequence ID" value="XM_002479286.1"/>
</dbReference>
<dbReference type="SUPFAM" id="SSF55729">
    <property type="entry name" value="Acyl-CoA N-acyltransferases (Nat)"/>
    <property type="match status" value="1"/>
</dbReference>
<dbReference type="Pfam" id="PF00583">
    <property type="entry name" value="Acetyltransf_1"/>
    <property type="match status" value="1"/>
</dbReference>
<proteinExistence type="predicted"/>
<keyword evidence="2" id="KW-0808">Transferase</keyword>
<dbReference type="AlphaFoldDB" id="B8M3J6"/>
<organism evidence="2 3">
    <name type="scientific">Talaromyces stipitatus (strain ATCC 10500 / CBS 375.48 / QM 6759 / NRRL 1006)</name>
    <name type="common">Penicillium stipitatum</name>
    <dbReference type="NCBI Taxonomy" id="441959"/>
    <lineage>
        <taxon>Eukaryota</taxon>
        <taxon>Fungi</taxon>
        <taxon>Dikarya</taxon>
        <taxon>Ascomycota</taxon>
        <taxon>Pezizomycotina</taxon>
        <taxon>Eurotiomycetes</taxon>
        <taxon>Eurotiomycetidae</taxon>
        <taxon>Eurotiales</taxon>
        <taxon>Trichocomaceae</taxon>
        <taxon>Talaromyces</taxon>
        <taxon>Talaromyces sect. Talaromyces</taxon>
    </lineage>
</organism>
<dbReference type="STRING" id="441959.B8M3J6"/>
<evidence type="ECO:0000259" key="1">
    <source>
        <dbReference type="PROSITE" id="PS51186"/>
    </source>
</evidence>